<evidence type="ECO:0000256" key="5">
    <source>
        <dbReference type="ARBA" id="ARBA00023136"/>
    </source>
</evidence>
<comment type="similarity">
    <text evidence="2">Belongs to the G-protein coupled receptor 1 family.</text>
</comment>
<dbReference type="OrthoDB" id="10011262at2759"/>
<keyword evidence="5 6" id="KW-0472">Membrane</keyword>
<feature type="transmembrane region" description="Helical" evidence="6">
    <location>
        <begin position="248"/>
        <end position="273"/>
    </location>
</feature>
<dbReference type="InterPro" id="IPR052954">
    <property type="entry name" value="GPCR-Ligand_Int"/>
</dbReference>
<feature type="transmembrane region" description="Helical" evidence="6">
    <location>
        <begin position="148"/>
        <end position="171"/>
    </location>
</feature>
<dbReference type="AlphaFoldDB" id="U3U7P6"/>
<sequence>MEDFYNFTSEGDLLTNYSTPYYLLPDATASYPGIYQEPQIPGEQEFEEVWTEEQQRQQEQTIYFAFITNGIMLNVVAILGIIGNIISMIILSRPQMKSSINYLLIGLARCDTVLILTSIFLFGLPPIYDYTHTELLRTYNAKIYPCVTPYIFPLALTAQTVSVYLTLTVTLERFVAVCHPLRARSLCTYGRARLYVTLIIVFSFLYNLIRFWEANVVQETIMEDGQNSTIYLVVASPLRSNPLYISLYIHWLYLIFIYFLPFTSLAFLNAAIYRQVRRANRERQRLSRLQRKEIGLATMLLCVVVVFFLCNVLALVNNLLESFYEILIDELIKLSNLLVTINSSVNFVIYVIFGEKFKRLFLKIFCSHSIWTTFGGRESPDLMTHDDSLVSNGDGRSFSVRGNTNNSIHMCRLHRSSTGVIRNGPSGFKATGFNKGGAANSIRVPRALSPGPCVYYPAKGQALKSSEWETEITTSTSLSQL</sequence>
<dbReference type="InterPro" id="IPR000276">
    <property type="entry name" value="GPCR_Rhodpsn"/>
</dbReference>
<dbReference type="CDD" id="cd14978">
    <property type="entry name" value="7tmA_FMRFamide_R-like"/>
    <property type="match status" value="1"/>
</dbReference>
<dbReference type="PANTHER" id="PTHR46641">
    <property type="entry name" value="FMRFAMIDE RECEPTOR-RELATED"/>
    <property type="match status" value="1"/>
</dbReference>
<comment type="subcellular location">
    <subcellularLocation>
        <location evidence="1">Membrane</location>
    </subcellularLocation>
</comment>
<dbReference type="InterPro" id="IPR017452">
    <property type="entry name" value="GPCR_Rhodpsn_7TM"/>
</dbReference>
<dbReference type="SMART" id="SM01381">
    <property type="entry name" value="7TM_GPCR_Srsx"/>
    <property type="match status" value="1"/>
</dbReference>
<accession>U3U7P6</accession>
<keyword evidence="3 6" id="KW-0812">Transmembrane</keyword>
<evidence type="ECO:0000256" key="1">
    <source>
        <dbReference type="ARBA" id="ARBA00004370"/>
    </source>
</evidence>
<proteinExistence type="evidence at transcript level"/>
<organism evidence="8">
    <name type="scientific">Nilaparvata lugens</name>
    <name type="common">Brown planthopper</name>
    <dbReference type="NCBI Taxonomy" id="108931"/>
    <lineage>
        <taxon>Eukaryota</taxon>
        <taxon>Metazoa</taxon>
        <taxon>Ecdysozoa</taxon>
        <taxon>Arthropoda</taxon>
        <taxon>Hexapoda</taxon>
        <taxon>Insecta</taxon>
        <taxon>Pterygota</taxon>
        <taxon>Neoptera</taxon>
        <taxon>Paraneoptera</taxon>
        <taxon>Hemiptera</taxon>
        <taxon>Auchenorrhyncha</taxon>
        <taxon>Fulgoroidea</taxon>
        <taxon>Delphacidae</taxon>
        <taxon>Delphacinae</taxon>
        <taxon>Nilaparvata</taxon>
    </lineage>
</organism>
<feature type="transmembrane region" description="Helical" evidence="6">
    <location>
        <begin position="334"/>
        <end position="353"/>
    </location>
</feature>
<keyword evidence="8" id="KW-0527">Neuropeptide</keyword>
<evidence type="ECO:0000256" key="6">
    <source>
        <dbReference type="SAM" id="Phobius"/>
    </source>
</evidence>
<feature type="domain" description="G-protein coupled receptors family 1 profile" evidence="7">
    <location>
        <begin position="83"/>
        <end position="350"/>
    </location>
</feature>
<dbReference type="GO" id="GO:0016020">
    <property type="term" value="C:membrane"/>
    <property type="evidence" value="ECO:0007669"/>
    <property type="project" value="UniProtKB-SubCell"/>
</dbReference>
<dbReference type="SUPFAM" id="SSF81321">
    <property type="entry name" value="Family A G protein-coupled receptor-like"/>
    <property type="match status" value="1"/>
</dbReference>
<dbReference type="EMBL" id="AB817323">
    <property type="protein sequence ID" value="BAO01090.1"/>
    <property type="molecule type" value="mRNA"/>
</dbReference>
<feature type="transmembrane region" description="Helical" evidence="6">
    <location>
        <begin position="62"/>
        <end position="91"/>
    </location>
</feature>
<dbReference type="GO" id="GO:0004930">
    <property type="term" value="F:G protein-coupled receptor activity"/>
    <property type="evidence" value="ECO:0007669"/>
    <property type="project" value="InterPro"/>
</dbReference>
<feature type="transmembrane region" description="Helical" evidence="6">
    <location>
        <begin position="103"/>
        <end position="128"/>
    </location>
</feature>
<dbReference type="PANTHER" id="PTHR46641:SF2">
    <property type="entry name" value="FMRFAMIDE RECEPTOR"/>
    <property type="match status" value="1"/>
</dbReference>
<evidence type="ECO:0000256" key="2">
    <source>
        <dbReference type="ARBA" id="ARBA00010663"/>
    </source>
</evidence>
<protein>
    <submittedName>
        <fullName evidence="8">Neuropeptide GPCR A40</fullName>
    </submittedName>
</protein>
<name>U3U7P6_NILLU</name>
<dbReference type="Pfam" id="PF00001">
    <property type="entry name" value="7tm_1"/>
    <property type="match status" value="1"/>
</dbReference>
<dbReference type="PROSITE" id="PS50262">
    <property type="entry name" value="G_PROTEIN_RECEP_F1_2"/>
    <property type="match status" value="1"/>
</dbReference>
<dbReference type="GO" id="GO:0007218">
    <property type="term" value="P:neuropeptide signaling pathway"/>
    <property type="evidence" value="ECO:0007669"/>
    <property type="project" value="UniProtKB-KW"/>
</dbReference>
<evidence type="ECO:0000256" key="3">
    <source>
        <dbReference type="ARBA" id="ARBA00022692"/>
    </source>
</evidence>
<dbReference type="Gene3D" id="1.20.1070.10">
    <property type="entry name" value="Rhodopsin 7-helix transmembrane proteins"/>
    <property type="match status" value="1"/>
</dbReference>
<reference evidence="8" key="1">
    <citation type="journal article" date="2014" name="Peptides">
        <title>Transcriptome analysis of neuropeptides and G-protein coupled receptors (GPCRs) for neuropeptides in the brown planthopper Nilaparvata lugens.</title>
        <authorList>
            <person name="Tanaka Y."/>
            <person name="Suetsugu Y."/>
            <person name="Yamamoto K."/>
            <person name="Noda H."/>
            <person name="Shinoda T."/>
        </authorList>
    </citation>
    <scope>NUCLEOTIDE SEQUENCE</scope>
</reference>
<feature type="transmembrane region" description="Helical" evidence="6">
    <location>
        <begin position="192"/>
        <end position="209"/>
    </location>
</feature>
<keyword evidence="4 6" id="KW-1133">Transmembrane helix</keyword>
<evidence type="ECO:0000313" key="8">
    <source>
        <dbReference type="EMBL" id="BAO01090.1"/>
    </source>
</evidence>
<gene>
    <name evidence="8" type="primary">nngr-a40</name>
</gene>
<dbReference type="PRINTS" id="PR00237">
    <property type="entry name" value="GPCRRHODOPSN"/>
</dbReference>
<evidence type="ECO:0000256" key="4">
    <source>
        <dbReference type="ARBA" id="ARBA00022989"/>
    </source>
</evidence>
<feature type="transmembrane region" description="Helical" evidence="6">
    <location>
        <begin position="294"/>
        <end position="314"/>
    </location>
</feature>
<evidence type="ECO:0000259" key="7">
    <source>
        <dbReference type="PROSITE" id="PS50262"/>
    </source>
</evidence>